<sequence length="511" mass="56160">MPYDECMPPWRCYYGCAMGWKRLGERIQKCALWLYYNVNLNKNCIPFPHAQTRPSLSVPPFSMKISITFLSLVGLSCAHQTIVGRAPPVPPGLPTKEIKDLIVNGIKDWGPAANLKPPSSPKPPHREMPLGLGSPKPPHKYPPGKTGVSRIPGSPLGPRKCRPCKRKRQLCCSGVGNIGRPVQKTSKIRLTKAAGTAAAFTLLAPHARELLEAIKDSPVGAPVRWFDDAMASVQEAIGGPLRDDIDGNDLKASIICAFKGGEESEIVQGRKSHFCTSTADEFNKDFEDAAKNGELEKLVCTCAFVEASWSYPQLRGGSPAASAVSDRMCKAFFKSNQYGDFQWRRGLNELLDACSNIETNPDAVKDEGASKKIKERCAALQAQIKKIENAAKKPVEGIPKINFGSCKCDAYNLSNDSSHCSNGCRAAYALGGFRLDISGKQPQKKQKPAEKNLDPSEDKEHQERVNKYCAEVREQIEAVSPETYEEIEDPTKLEKDIEEEDATTKLNEDVI</sequence>
<dbReference type="EMBL" id="JRHA01000005">
    <property type="protein sequence ID" value="PQK14620.1"/>
    <property type="molecule type" value="Genomic_DNA"/>
</dbReference>
<feature type="region of interest" description="Disordered" evidence="1">
    <location>
        <begin position="110"/>
        <end position="160"/>
    </location>
</feature>
<comment type="caution">
    <text evidence="2">The sequence shown here is derived from an EMBL/GenBank/DDBJ whole genome shotgun (WGS) entry which is preliminary data.</text>
</comment>
<name>A0A2S7YEK6_BEABA</name>
<dbReference type="Proteomes" id="UP000237441">
    <property type="component" value="Unassembled WGS sequence"/>
</dbReference>
<proteinExistence type="predicted"/>
<evidence type="ECO:0000313" key="2">
    <source>
        <dbReference type="EMBL" id="PQK14620.1"/>
    </source>
</evidence>
<gene>
    <name evidence="2" type="ORF">BB8028_0005g01510</name>
</gene>
<evidence type="ECO:0000313" key="3">
    <source>
        <dbReference type="Proteomes" id="UP000237441"/>
    </source>
</evidence>
<feature type="region of interest" description="Disordered" evidence="1">
    <location>
        <begin position="479"/>
        <end position="511"/>
    </location>
</feature>
<feature type="compositionally biased region" description="Basic and acidic residues" evidence="1">
    <location>
        <begin position="502"/>
        <end position="511"/>
    </location>
</feature>
<feature type="region of interest" description="Disordered" evidence="1">
    <location>
        <begin position="439"/>
        <end position="466"/>
    </location>
</feature>
<dbReference type="AlphaFoldDB" id="A0A2S7YEK6"/>
<feature type="compositionally biased region" description="Basic and acidic residues" evidence="1">
    <location>
        <begin position="447"/>
        <end position="466"/>
    </location>
</feature>
<organism evidence="2 3">
    <name type="scientific">Beauveria bassiana</name>
    <name type="common">White muscardine disease fungus</name>
    <name type="synonym">Tritirachium shiotae</name>
    <dbReference type="NCBI Taxonomy" id="176275"/>
    <lineage>
        <taxon>Eukaryota</taxon>
        <taxon>Fungi</taxon>
        <taxon>Dikarya</taxon>
        <taxon>Ascomycota</taxon>
        <taxon>Pezizomycotina</taxon>
        <taxon>Sordariomycetes</taxon>
        <taxon>Hypocreomycetidae</taxon>
        <taxon>Hypocreales</taxon>
        <taxon>Cordycipitaceae</taxon>
        <taxon>Beauveria</taxon>
    </lineage>
</organism>
<evidence type="ECO:0000256" key="1">
    <source>
        <dbReference type="SAM" id="MobiDB-lite"/>
    </source>
</evidence>
<evidence type="ECO:0008006" key="4">
    <source>
        <dbReference type="Google" id="ProtNLM"/>
    </source>
</evidence>
<accession>A0A2S7YEK6</accession>
<protein>
    <recommendedName>
        <fullName evidence="4">Heat-labile enterotoxin IIA, A chain</fullName>
    </recommendedName>
</protein>
<reference evidence="2 3" key="1">
    <citation type="submission" date="2016-07" db="EMBL/GenBank/DDBJ databases">
        <title>Comparative genomics of the entomopathogenic fungus Beauveria bassiana.</title>
        <authorList>
            <person name="Valero Jimenez C.A."/>
            <person name="Zwaan B.J."/>
            <person name="Van Kan J.A."/>
            <person name="Takken W."/>
            <person name="Debets A.J."/>
            <person name="Schoustra S.E."/>
            <person name="Koenraadt C.J."/>
        </authorList>
    </citation>
    <scope>NUCLEOTIDE SEQUENCE [LARGE SCALE GENOMIC DNA]</scope>
    <source>
        <strain evidence="2 3">ARSEF 8028</strain>
    </source>
</reference>